<dbReference type="InterPro" id="IPR022902">
    <property type="entry name" value="NAcTrfase_Eis"/>
</dbReference>
<comment type="subunit">
    <text evidence="4">Homohexamer; trimer of dimers.</text>
</comment>
<feature type="binding site" evidence="4">
    <location>
        <begin position="87"/>
        <end position="92"/>
    </location>
    <ligand>
        <name>acetyl-CoA</name>
        <dbReference type="ChEBI" id="CHEBI:57288"/>
    </ligand>
</feature>
<dbReference type="GO" id="GO:0030649">
    <property type="term" value="P:aminoglycoside antibiotic catabolic process"/>
    <property type="evidence" value="ECO:0007669"/>
    <property type="project" value="TreeGrafter"/>
</dbReference>
<proteinExistence type="inferred from homology"/>
<dbReference type="InterPro" id="IPR041380">
    <property type="entry name" value="Acetyltransf_17"/>
</dbReference>
<evidence type="ECO:0000256" key="2">
    <source>
        <dbReference type="ARBA" id="ARBA00022679"/>
    </source>
</evidence>
<feature type="active site" description="Proton donor" evidence="4">
    <location>
        <position position="120"/>
    </location>
</feature>
<dbReference type="GO" id="GO:0034069">
    <property type="term" value="F:aminoglycoside N-acetyltransferase activity"/>
    <property type="evidence" value="ECO:0007669"/>
    <property type="project" value="TreeGrafter"/>
</dbReference>
<dbReference type="PANTHER" id="PTHR37817">
    <property type="entry name" value="N-ACETYLTRANSFERASE EIS"/>
    <property type="match status" value="1"/>
</dbReference>
<sequence length="403" mass="44096">MGDVELVNVERGDLDAYVATMRRLFGQPVNAGHAHLKDVLDRSTLARIDGEDVGTAAVIDFQLTVPGGGRIKMDGVTIVVVSPVARRRGVLTAMMDRLLVDARERGAAVLGLGATESSIYRRFGYGIASYSGTAEIETAHAAMRVPIVAPGRLRALSVDQALPVWLDVESRETRVGTIDRKPATWRRLSSPTEPDDAKGVLQVVVHEDDAGVVDGFVNYRQEARWKDEVADWAAHVVEFGALTRDAHLALWQHVLELDLCEQLIMDRFWLDDPVQHLLADPRRLKVIPRDDLHLRVVDPVAVLQARRYSREGTVVIEVRDRTCADIEGRYRLDGGLDGALAARTDAPANIVLDGPSLGSLTLGDVSVAALHAAGLVEETRAGAVQQASAMFAWQPRPLLTYMF</sequence>
<dbReference type="AlphaFoldDB" id="A0A934KI91"/>
<dbReference type="NCBIfam" id="NF002367">
    <property type="entry name" value="PRK01346.1-4"/>
    <property type="match status" value="1"/>
</dbReference>
<evidence type="ECO:0000259" key="5">
    <source>
        <dbReference type="PROSITE" id="PS51186"/>
    </source>
</evidence>
<feature type="domain" description="N-acetyltransferase" evidence="5">
    <location>
        <begin position="4"/>
        <end position="148"/>
    </location>
</feature>
<dbReference type="CDD" id="cd04301">
    <property type="entry name" value="NAT_SF"/>
    <property type="match status" value="1"/>
</dbReference>
<evidence type="ECO:0000313" key="7">
    <source>
        <dbReference type="Proteomes" id="UP000614410"/>
    </source>
</evidence>
<dbReference type="SUPFAM" id="SSF55729">
    <property type="entry name" value="Acyl-CoA N-acyltransferases (Nat)"/>
    <property type="match status" value="1"/>
</dbReference>
<dbReference type="Gene3D" id="3.30.1050.10">
    <property type="entry name" value="SCP2 sterol-binding domain"/>
    <property type="match status" value="1"/>
</dbReference>
<dbReference type="InterPro" id="IPR025559">
    <property type="entry name" value="Eis_dom"/>
</dbReference>
<feature type="binding site" evidence="4">
    <location>
        <begin position="115"/>
        <end position="116"/>
    </location>
    <ligand>
        <name>acetyl-CoA</name>
        <dbReference type="ChEBI" id="CHEBI:57288"/>
    </ligand>
</feature>
<feature type="active site" description="Proton acceptor; via carboxylate" evidence="4">
    <location>
        <position position="403"/>
    </location>
</feature>
<dbReference type="InterPro" id="IPR036527">
    <property type="entry name" value="SCP2_sterol-bd_dom_sf"/>
</dbReference>
<dbReference type="HAMAP" id="MF_01812">
    <property type="entry name" value="Eis"/>
    <property type="match status" value="1"/>
</dbReference>
<protein>
    <submittedName>
        <fullName evidence="6">GNAT family N-acetyltransferase</fullName>
    </submittedName>
</protein>
<evidence type="ECO:0000256" key="4">
    <source>
        <dbReference type="HAMAP-Rule" id="MF_01812"/>
    </source>
</evidence>
<evidence type="ECO:0000256" key="1">
    <source>
        <dbReference type="ARBA" id="ARBA00009213"/>
    </source>
</evidence>
<dbReference type="PROSITE" id="PS51186">
    <property type="entry name" value="GNAT"/>
    <property type="match status" value="1"/>
</dbReference>
<reference evidence="6 7" key="1">
    <citation type="submission" date="2020-10" db="EMBL/GenBank/DDBJ databases">
        <title>Ca. Dormibacterota MAGs.</title>
        <authorList>
            <person name="Montgomery K."/>
        </authorList>
    </citation>
    <scope>NUCLEOTIDE SEQUENCE [LARGE SCALE GENOMIC DNA]</scope>
    <source>
        <strain evidence="6">Mitchell_Peninsula_5</strain>
    </source>
</reference>
<organism evidence="6 7">
    <name type="scientific">Candidatus Amunia macphersoniae</name>
    <dbReference type="NCBI Taxonomy" id="3127014"/>
    <lineage>
        <taxon>Bacteria</taxon>
        <taxon>Bacillati</taxon>
        <taxon>Candidatus Dormiibacterota</taxon>
        <taxon>Candidatus Dormibacteria</taxon>
        <taxon>Candidatus Aeolococcales</taxon>
        <taxon>Candidatus Aeolococcaceae</taxon>
        <taxon>Candidatus Amunia</taxon>
    </lineage>
</organism>
<dbReference type="EMBL" id="JAEKNN010000053">
    <property type="protein sequence ID" value="MBJ7609941.1"/>
    <property type="molecule type" value="Genomic_DNA"/>
</dbReference>
<dbReference type="Proteomes" id="UP000614410">
    <property type="component" value="Unassembled WGS sequence"/>
</dbReference>
<dbReference type="PANTHER" id="PTHR37817:SF1">
    <property type="entry name" value="N-ACETYLTRANSFERASE EIS"/>
    <property type="match status" value="1"/>
</dbReference>
<dbReference type="InterPro" id="IPR016181">
    <property type="entry name" value="Acyl_CoA_acyltransferase"/>
</dbReference>
<dbReference type="InterPro" id="IPR000182">
    <property type="entry name" value="GNAT_dom"/>
</dbReference>
<dbReference type="Pfam" id="PF13530">
    <property type="entry name" value="SCP2_2"/>
    <property type="match status" value="1"/>
</dbReference>
<comment type="similarity">
    <text evidence="1 4">Belongs to the acetyltransferase Eis family.</text>
</comment>
<feature type="binding site" evidence="4">
    <location>
        <begin position="79"/>
        <end position="81"/>
    </location>
    <ligand>
        <name>acetyl-CoA</name>
        <dbReference type="ChEBI" id="CHEBI:57288"/>
    </ligand>
</feature>
<accession>A0A934KI91</accession>
<dbReference type="Pfam" id="PF17668">
    <property type="entry name" value="Acetyltransf_17"/>
    <property type="match status" value="1"/>
</dbReference>
<dbReference type="Gene3D" id="3.40.630.30">
    <property type="match status" value="2"/>
</dbReference>
<dbReference type="Pfam" id="PF13527">
    <property type="entry name" value="Acetyltransf_9"/>
    <property type="match status" value="1"/>
</dbReference>
<evidence type="ECO:0000313" key="6">
    <source>
        <dbReference type="EMBL" id="MBJ7609941.1"/>
    </source>
</evidence>
<name>A0A934KI91_9BACT</name>
<evidence type="ECO:0000256" key="3">
    <source>
        <dbReference type="ARBA" id="ARBA00023315"/>
    </source>
</evidence>
<dbReference type="InterPro" id="IPR051554">
    <property type="entry name" value="Acetyltransferase_Eis"/>
</dbReference>
<dbReference type="SUPFAM" id="SSF55718">
    <property type="entry name" value="SCP-like"/>
    <property type="match status" value="1"/>
</dbReference>
<comment type="caution">
    <text evidence="6">The sequence shown here is derived from an EMBL/GenBank/DDBJ whole genome shotgun (WGS) entry which is preliminary data.</text>
</comment>
<keyword evidence="3 4" id="KW-0012">Acyltransferase</keyword>
<gene>
    <name evidence="6" type="ORF">JF887_11015</name>
</gene>
<keyword evidence="2 4" id="KW-0808">Transferase</keyword>